<keyword evidence="8" id="KW-1185">Reference proteome</keyword>
<sequence length="273" mass="29650">MRSAASRLNPSETVAAADHHAKTRTAQTLARGLQILDCFANPDVQELGIKELTQALQLPQTNVARLVATLEEAGYVAQNPDTRKYRLGLRAYLLGLHANPNESMRTLAEPVMERLARTTHETVSLNVIDAVTLQGVCIASIDSPAPIKLTTRVGSVRPLYRGASRKVLLAFADAAQRTKVLQQAESQLSGNELRALMAELERILQVGYAVSEEELDVGAYSVAAPILSRQGRLLAGLAVAGPIYRRTDTSLQDFIHHVRQAAKEVSDRLPSDG</sequence>
<evidence type="ECO:0000256" key="3">
    <source>
        <dbReference type="ARBA" id="ARBA00023163"/>
    </source>
</evidence>
<evidence type="ECO:0000259" key="5">
    <source>
        <dbReference type="PROSITE" id="PS51077"/>
    </source>
</evidence>
<evidence type="ECO:0000313" key="8">
    <source>
        <dbReference type="Proteomes" id="UP001232973"/>
    </source>
</evidence>
<dbReference type="Pfam" id="PF01614">
    <property type="entry name" value="IclR_C"/>
    <property type="match status" value="1"/>
</dbReference>
<keyword evidence="1" id="KW-0805">Transcription regulation</keyword>
<dbReference type="InterPro" id="IPR036390">
    <property type="entry name" value="WH_DNA-bd_sf"/>
</dbReference>
<comment type="caution">
    <text evidence="7">The sequence shown here is derived from an EMBL/GenBank/DDBJ whole genome shotgun (WGS) entry which is preliminary data.</text>
</comment>
<dbReference type="PROSITE" id="PS51078">
    <property type="entry name" value="ICLR_ED"/>
    <property type="match status" value="1"/>
</dbReference>
<feature type="domain" description="HTH iclR-type" evidence="5">
    <location>
        <begin position="26"/>
        <end position="89"/>
    </location>
</feature>
<protein>
    <submittedName>
        <fullName evidence="7">DNA-binding IclR family transcriptional regulator</fullName>
    </submittedName>
</protein>
<organism evidence="7 8">
    <name type="scientific">Alicyclobacillus cycloheptanicus</name>
    <dbReference type="NCBI Taxonomy" id="1457"/>
    <lineage>
        <taxon>Bacteria</taxon>
        <taxon>Bacillati</taxon>
        <taxon>Bacillota</taxon>
        <taxon>Bacilli</taxon>
        <taxon>Bacillales</taxon>
        <taxon>Alicyclobacillaceae</taxon>
        <taxon>Alicyclobacillus</taxon>
    </lineage>
</organism>
<dbReference type="InterPro" id="IPR005471">
    <property type="entry name" value="Tscrpt_reg_IclR_N"/>
</dbReference>
<dbReference type="SUPFAM" id="SSF46785">
    <property type="entry name" value="Winged helix' DNA-binding domain"/>
    <property type="match status" value="1"/>
</dbReference>
<evidence type="ECO:0000256" key="2">
    <source>
        <dbReference type="ARBA" id="ARBA00023125"/>
    </source>
</evidence>
<feature type="region of interest" description="Disordered" evidence="4">
    <location>
        <begin position="1"/>
        <end position="20"/>
    </location>
</feature>
<proteinExistence type="predicted"/>
<dbReference type="Pfam" id="PF09339">
    <property type="entry name" value="HTH_IclR"/>
    <property type="match status" value="1"/>
</dbReference>
<dbReference type="Gene3D" id="1.10.10.10">
    <property type="entry name" value="Winged helix-like DNA-binding domain superfamily/Winged helix DNA-binding domain"/>
    <property type="match status" value="1"/>
</dbReference>
<accession>A0ABT9XJF6</accession>
<dbReference type="RefSeq" id="WP_274456969.1">
    <property type="nucleotide sequence ID" value="NZ_CP067097.1"/>
</dbReference>
<dbReference type="SUPFAM" id="SSF55781">
    <property type="entry name" value="GAF domain-like"/>
    <property type="match status" value="1"/>
</dbReference>
<evidence type="ECO:0000256" key="4">
    <source>
        <dbReference type="SAM" id="MobiDB-lite"/>
    </source>
</evidence>
<dbReference type="PROSITE" id="PS51077">
    <property type="entry name" value="HTH_ICLR"/>
    <property type="match status" value="1"/>
</dbReference>
<dbReference type="SMART" id="SM00346">
    <property type="entry name" value="HTH_ICLR"/>
    <property type="match status" value="1"/>
</dbReference>
<name>A0ABT9XJF6_9BACL</name>
<keyword evidence="2 7" id="KW-0238">DNA-binding</keyword>
<keyword evidence="3" id="KW-0804">Transcription</keyword>
<feature type="compositionally biased region" description="Polar residues" evidence="4">
    <location>
        <begin position="1"/>
        <end position="12"/>
    </location>
</feature>
<evidence type="ECO:0000313" key="7">
    <source>
        <dbReference type="EMBL" id="MDQ0189918.1"/>
    </source>
</evidence>
<reference evidence="7 8" key="1">
    <citation type="submission" date="2023-07" db="EMBL/GenBank/DDBJ databases">
        <title>Genomic Encyclopedia of Type Strains, Phase IV (KMG-IV): sequencing the most valuable type-strain genomes for metagenomic binning, comparative biology and taxonomic classification.</title>
        <authorList>
            <person name="Goeker M."/>
        </authorList>
    </citation>
    <scope>NUCLEOTIDE SEQUENCE [LARGE SCALE GENOMIC DNA]</scope>
    <source>
        <strain evidence="7 8">DSM 4006</strain>
    </source>
</reference>
<dbReference type="PANTHER" id="PTHR30136">
    <property type="entry name" value="HELIX-TURN-HELIX TRANSCRIPTIONAL REGULATOR, ICLR FAMILY"/>
    <property type="match status" value="1"/>
</dbReference>
<dbReference type="InterPro" id="IPR050707">
    <property type="entry name" value="HTH_MetabolicPath_Reg"/>
</dbReference>
<feature type="domain" description="IclR-ED" evidence="6">
    <location>
        <begin position="90"/>
        <end position="271"/>
    </location>
</feature>
<evidence type="ECO:0000259" key="6">
    <source>
        <dbReference type="PROSITE" id="PS51078"/>
    </source>
</evidence>
<dbReference type="GO" id="GO:0003677">
    <property type="term" value="F:DNA binding"/>
    <property type="evidence" value="ECO:0007669"/>
    <property type="project" value="UniProtKB-KW"/>
</dbReference>
<dbReference type="InterPro" id="IPR029016">
    <property type="entry name" value="GAF-like_dom_sf"/>
</dbReference>
<dbReference type="InterPro" id="IPR036388">
    <property type="entry name" value="WH-like_DNA-bd_sf"/>
</dbReference>
<dbReference type="Proteomes" id="UP001232973">
    <property type="component" value="Unassembled WGS sequence"/>
</dbReference>
<dbReference type="PANTHER" id="PTHR30136:SF24">
    <property type="entry name" value="HTH-TYPE TRANSCRIPTIONAL REPRESSOR ALLR"/>
    <property type="match status" value="1"/>
</dbReference>
<gene>
    <name evidence="7" type="ORF">J2S03_001781</name>
</gene>
<dbReference type="EMBL" id="JAUSTP010000012">
    <property type="protein sequence ID" value="MDQ0189918.1"/>
    <property type="molecule type" value="Genomic_DNA"/>
</dbReference>
<dbReference type="InterPro" id="IPR014757">
    <property type="entry name" value="Tscrpt_reg_IclR_C"/>
</dbReference>
<evidence type="ECO:0000256" key="1">
    <source>
        <dbReference type="ARBA" id="ARBA00023015"/>
    </source>
</evidence>
<dbReference type="Gene3D" id="3.30.450.40">
    <property type="match status" value="1"/>
</dbReference>